<dbReference type="GO" id="GO:0030729">
    <property type="term" value="F:acetoacetate-CoA ligase activity"/>
    <property type="evidence" value="ECO:0007669"/>
    <property type="project" value="UniProtKB-EC"/>
</dbReference>
<dbReference type="InterPro" id="IPR000873">
    <property type="entry name" value="AMP-dep_synth/lig_dom"/>
</dbReference>
<keyword evidence="4" id="KW-0436">Ligase</keyword>
<gene>
    <name evidence="10" type="ORF">HNY73_012097</name>
</gene>
<dbReference type="GO" id="GO:0006629">
    <property type="term" value="P:lipid metabolic process"/>
    <property type="evidence" value="ECO:0007669"/>
    <property type="project" value="InterPro"/>
</dbReference>
<evidence type="ECO:0000259" key="8">
    <source>
        <dbReference type="Pfam" id="PF00501"/>
    </source>
</evidence>
<evidence type="ECO:0000313" key="11">
    <source>
        <dbReference type="Proteomes" id="UP000807504"/>
    </source>
</evidence>
<feature type="domain" description="AMP-dependent synthetase/ligase" evidence="8">
    <location>
        <begin position="713"/>
        <end position="1094"/>
    </location>
</feature>
<comment type="similarity">
    <text evidence="1">Belongs to the ATP-dependent AMP-binding enzyme family.</text>
</comment>
<dbReference type="Pfam" id="PF16177">
    <property type="entry name" value="ACAS_N"/>
    <property type="match status" value="2"/>
</dbReference>
<dbReference type="InterPro" id="IPR005914">
    <property type="entry name" value="Acac_CoA_synth"/>
</dbReference>
<dbReference type="InterPro" id="IPR032387">
    <property type="entry name" value="ACAS_N"/>
</dbReference>
<evidence type="ECO:0000259" key="9">
    <source>
        <dbReference type="Pfam" id="PF16177"/>
    </source>
</evidence>
<evidence type="ECO:0000256" key="4">
    <source>
        <dbReference type="ARBA" id="ARBA00022598"/>
    </source>
</evidence>
<dbReference type="Proteomes" id="UP000807504">
    <property type="component" value="Unassembled WGS sequence"/>
</dbReference>
<dbReference type="AlphaFoldDB" id="A0A8T0EYL1"/>
<dbReference type="EC" id="6.2.1.16" evidence="2"/>
<protein>
    <recommendedName>
        <fullName evidence="3">Acetoacetyl-CoA synthetase</fullName>
        <ecNumber evidence="2">6.2.1.16</ecNumber>
    </recommendedName>
</protein>
<keyword evidence="7" id="KW-0472">Membrane</keyword>
<sequence length="1276" mass="144791">MNGHTNGTNGVIGSRGRKGLVDIIASDTRCTWNRKIENTEMDKFRAVINKKYDLKLRNYWDLHAWSVKNYQKFWEEMWNYYGIIHSKPYTEGAKNGKGFIDIDWFSGARLNYAENMLRYRNGDTAIICVDEEENEEYITYAELYEEVERYAAAFRKSGLQMGDRVACYMCNVKEAVYAYLAALSIGALWGGPLPFYGDKAASKIIRPMLPKFLFTVDRFLDLKKEKNLMQNIPTIVKDLDCLEKIVIVPSKKETLSIDIKQLDPRCIFLEDFLKVGRNPDGSVPTLTFEQLPANYPICINFTSGTTGQPKGLVHSCSSLLPLFRDFNLHYNLVKGDVVLTPYPVGWNLWNLFIANIALGVTILLYNGCPFYPEAGFWEVIDKYKVAYTFLATSVVDKMEKNDVVPGPDCKLEHLKMLTVGASPVKLQNFDFLLNRVKSDMFVNCLYGATEVIGVFSGFDWNTPVYSAEIQAPALGVDWKCFDAEGNSVIGQKGELVICTPNPSFPVGVWNDVKGRKLEELYLTKYPGVWCQNDECWIDPNTRGMVIIGRSDDVLNPNGERFGAADIYYASKLKWDYYSGIMPGGSCLTGKSFSNGLHNGTLKVSLGKNGFVDTMGRQTSLVWNKKVPNTEMDKFKKVIEEKYNRRFSSYWDFHKWSVENHITFWEELWHYFGVIALRPYDKVFKRVGSGFLDIEWFSGARFNYAENLLRIRDNRTAIIYADELGNDETVTFAEMYNEVKLYAAAFRKHGLRIGDRVACYMSNRKEAIFAMLATTSIGAIWSGPLPYYGARVSPSNHVNTMAPKFLIAVDHLQDNGHQFHPIENLPAIVDSTPSLEKVIIVPTREETFCRDMSDIRNSVFLEDFLQSGRAPDGSVPEIEFEQLPFNHPICINFTSGTTGLPKGPVHSAGILIPILRDFAFHLNLKCGDIAFNCFPVGWSLWDYPISSLALGIKLFLYNGSPYFNRKGSNIWDIFSQYKVSFAFLATTMVDKLEKEKIKPTPGSNFDNLKIIGIGGSPVKKQNFEYLHSTVKKDLFVGSMYGATEVFGAFSGFDFNTPSFGGEIQAPALGADIHCFDHNGNSVVGQRGELVVATPNPSLPIYLWKDLDNRRLHETYFSKYEGVWSQNDECWINPQTNGIVVIGRSDDTLKQNGERFGSGDIYFAIHQMEELQDYLCVGQDGKDGDTRAVLFVKLKKGYSFTPQLREKIANTINRELWEDYVPQVIVEAPDIPYNLNNKRMESLVRRIVATNKVPDTMNIKNPDCLKYFCNIPELINYK</sequence>
<dbReference type="EMBL" id="JABXBU010001863">
    <property type="protein sequence ID" value="KAF8781728.1"/>
    <property type="molecule type" value="Genomic_DNA"/>
</dbReference>
<name>A0A8T0EYL1_ARGBR</name>
<dbReference type="Gene3D" id="3.30.300.30">
    <property type="match status" value="1"/>
</dbReference>
<keyword evidence="5" id="KW-0547">Nucleotide-binding</keyword>
<keyword evidence="6" id="KW-0067">ATP-binding</keyword>
<proteinExistence type="inferred from homology"/>
<dbReference type="Gene3D" id="3.40.50.12780">
    <property type="entry name" value="N-terminal domain of ligase-like"/>
    <property type="match status" value="2"/>
</dbReference>
<dbReference type="SUPFAM" id="SSF56801">
    <property type="entry name" value="Acetyl-CoA synthetase-like"/>
    <property type="match status" value="2"/>
</dbReference>
<evidence type="ECO:0000313" key="10">
    <source>
        <dbReference type="EMBL" id="KAF8781728.1"/>
    </source>
</evidence>
<dbReference type="GO" id="GO:0005524">
    <property type="term" value="F:ATP binding"/>
    <property type="evidence" value="ECO:0007669"/>
    <property type="project" value="UniProtKB-KW"/>
</dbReference>
<dbReference type="InterPro" id="IPR045851">
    <property type="entry name" value="AMP-bd_C_sf"/>
</dbReference>
<evidence type="ECO:0000256" key="2">
    <source>
        <dbReference type="ARBA" id="ARBA00012988"/>
    </source>
</evidence>
<dbReference type="InterPro" id="IPR020845">
    <property type="entry name" value="AMP-binding_CS"/>
</dbReference>
<keyword evidence="11" id="KW-1185">Reference proteome</keyword>
<dbReference type="PANTHER" id="PTHR42921:SF1">
    <property type="entry name" value="ACETOACETYL-COA SYNTHETASE"/>
    <property type="match status" value="1"/>
</dbReference>
<dbReference type="Pfam" id="PF00501">
    <property type="entry name" value="AMP-binding"/>
    <property type="match status" value="2"/>
</dbReference>
<comment type="caution">
    <text evidence="10">The sequence shown here is derived from an EMBL/GenBank/DDBJ whole genome shotgun (WGS) entry which is preliminary data.</text>
</comment>
<feature type="transmembrane region" description="Helical" evidence="7">
    <location>
        <begin position="176"/>
        <end position="196"/>
    </location>
</feature>
<organism evidence="10 11">
    <name type="scientific">Argiope bruennichi</name>
    <name type="common">Wasp spider</name>
    <name type="synonym">Aranea bruennichi</name>
    <dbReference type="NCBI Taxonomy" id="94029"/>
    <lineage>
        <taxon>Eukaryota</taxon>
        <taxon>Metazoa</taxon>
        <taxon>Ecdysozoa</taxon>
        <taxon>Arthropoda</taxon>
        <taxon>Chelicerata</taxon>
        <taxon>Arachnida</taxon>
        <taxon>Araneae</taxon>
        <taxon>Araneomorphae</taxon>
        <taxon>Entelegynae</taxon>
        <taxon>Araneoidea</taxon>
        <taxon>Araneidae</taxon>
        <taxon>Argiope</taxon>
    </lineage>
</organism>
<evidence type="ECO:0000256" key="1">
    <source>
        <dbReference type="ARBA" id="ARBA00006432"/>
    </source>
</evidence>
<feature type="domain" description="Acetyl-coenzyme A synthetase N-terminal" evidence="9">
    <location>
        <begin position="59"/>
        <end position="115"/>
    </location>
</feature>
<accession>A0A8T0EYL1</accession>
<evidence type="ECO:0000256" key="3">
    <source>
        <dbReference type="ARBA" id="ARBA00015326"/>
    </source>
</evidence>
<reference evidence="10" key="2">
    <citation type="submission" date="2020-06" db="EMBL/GenBank/DDBJ databases">
        <authorList>
            <person name="Sheffer M."/>
        </authorList>
    </citation>
    <scope>NUCLEOTIDE SEQUENCE</scope>
</reference>
<dbReference type="NCBIfam" id="TIGR01217">
    <property type="entry name" value="ac_ac_CoA_syn"/>
    <property type="match status" value="1"/>
</dbReference>
<evidence type="ECO:0000256" key="5">
    <source>
        <dbReference type="ARBA" id="ARBA00022741"/>
    </source>
</evidence>
<dbReference type="PROSITE" id="PS00455">
    <property type="entry name" value="AMP_BINDING"/>
    <property type="match status" value="2"/>
</dbReference>
<evidence type="ECO:0000256" key="7">
    <source>
        <dbReference type="SAM" id="Phobius"/>
    </source>
</evidence>
<keyword evidence="7" id="KW-0812">Transmembrane</keyword>
<keyword evidence="7" id="KW-1133">Transmembrane helix</keyword>
<dbReference type="InterPro" id="IPR042099">
    <property type="entry name" value="ANL_N_sf"/>
</dbReference>
<dbReference type="PANTHER" id="PTHR42921">
    <property type="entry name" value="ACETOACETYL-COA SYNTHETASE"/>
    <property type="match status" value="1"/>
</dbReference>
<feature type="domain" description="Acetyl-coenzyme A synthetase N-terminal" evidence="9">
    <location>
        <begin position="649"/>
        <end position="706"/>
    </location>
</feature>
<evidence type="ECO:0000256" key="6">
    <source>
        <dbReference type="ARBA" id="ARBA00022840"/>
    </source>
</evidence>
<reference evidence="10" key="1">
    <citation type="journal article" date="2020" name="bioRxiv">
        <title>Chromosome-level reference genome of the European wasp spider Argiope bruennichi: a resource for studies on range expansion and evolutionary adaptation.</title>
        <authorList>
            <person name="Sheffer M.M."/>
            <person name="Hoppe A."/>
            <person name="Krehenwinkel H."/>
            <person name="Uhl G."/>
            <person name="Kuss A.W."/>
            <person name="Jensen L."/>
            <person name="Jensen C."/>
            <person name="Gillespie R.G."/>
            <person name="Hoff K.J."/>
            <person name="Prost S."/>
        </authorList>
    </citation>
    <scope>NUCLEOTIDE SEQUENCE</scope>
</reference>
<feature type="domain" description="AMP-dependent synthetase/ligase" evidence="8">
    <location>
        <begin position="122"/>
        <end position="501"/>
    </location>
</feature>